<gene>
    <name evidence="2" type="ORF">ETSY1_10600</name>
</gene>
<sequence length="468" mass="51836">MLDEKALREWVRSVTRGETSRRDFLRTMAALGVAGPLANSLLAAYAPAAAQTKASADDFMPTKRGGGGKLKLLWWQAPTTLNVHLASGGKDYDASRVVYEPLAALDGDANLVPILAAEIPSLANGGLSKDGTTVTWRLKKGVQWHDGKPFTADDVVFTWEFAADPATGAVTHRTYKNIKRVEKIDDHTVQVVFPEPTAYWFDAFVAGRGQIIPKHLFKDYTGDKSRNAPYNHKPVGTGPYKIVEFKPGDVVRYTINPDYHVPNRPFFDAVDMKGGGDATSAARAVLQTGDFDYAWNMQVEKNVLERLERGGKGRVVVWPGRLIEHIQVNFTDPWTEVDGERSSIKVPHPFQTEELIRAAYAKAVDRRTVAEQFYGRAGQASSNFIVAPPRYASPNTSWEFDVEKAAALLDQTEWKRGSDGIRVKDGKRMKVVYQTSINSTRQKTQAIVKKAFEKIGIEVEIKAVKAGI</sequence>
<dbReference type="AlphaFoldDB" id="W4LRK3"/>
<dbReference type="Pfam" id="PF00496">
    <property type="entry name" value="SBP_bac_5"/>
    <property type="match status" value="1"/>
</dbReference>
<dbReference type="PANTHER" id="PTHR30290:SF65">
    <property type="entry name" value="MONOACYL PHOSPHATIDYLINOSITOL TETRAMANNOSIDE-BINDING PROTEIN LPQW-RELATED"/>
    <property type="match status" value="1"/>
</dbReference>
<dbReference type="CDD" id="cd08513">
    <property type="entry name" value="PBP2_thermophilic_Hb8_like"/>
    <property type="match status" value="1"/>
</dbReference>
<dbReference type="FunFam" id="3.40.190.10:FF:000251">
    <property type="entry name" value="Peptide ABC transporter substrate-binding protein"/>
    <property type="match status" value="1"/>
</dbReference>
<keyword evidence="3" id="KW-1185">Reference proteome</keyword>
<dbReference type="Proteomes" id="UP000019141">
    <property type="component" value="Unassembled WGS sequence"/>
</dbReference>
<organism evidence="2 3">
    <name type="scientific">Entotheonella factor</name>
    <dbReference type="NCBI Taxonomy" id="1429438"/>
    <lineage>
        <taxon>Bacteria</taxon>
        <taxon>Pseudomonadati</taxon>
        <taxon>Nitrospinota/Tectimicrobiota group</taxon>
        <taxon>Candidatus Tectimicrobiota</taxon>
        <taxon>Candidatus Entotheonellia</taxon>
        <taxon>Candidatus Entotheonellales</taxon>
        <taxon>Candidatus Entotheonellaceae</taxon>
        <taxon>Candidatus Entotheonella</taxon>
    </lineage>
</organism>
<evidence type="ECO:0000313" key="2">
    <source>
        <dbReference type="EMBL" id="ETX00618.1"/>
    </source>
</evidence>
<dbReference type="PIRSF" id="PIRSF002741">
    <property type="entry name" value="MppA"/>
    <property type="match status" value="1"/>
</dbReference>
<dbReference type="PANTHER" id="PTHR30290">
    <property type="entry name" value="PERIPLASMIC BINDING COMPONENT OF ABC TRANSPORTER"/>
    <property type="match status" value="1"/>
</dbReference>
<dbReference type="GO" id="GO:0015833">
    <property type="term" value="P:peptide transport"/>
    <property type="evidence" value="ECO:0007669"/>
    <property type="project" value="TreeGrafter"/>
</dbReference>
<comment type="caution">
    <text evidence="2">The sequence shown here is derived from an EMBL/GenBank/DDBJ whole genome shotgun (WGS) entry which is preliminary data.</text>
</comment>
<dbReference type="GO" id="GO:0043190">
    <property type="term" value="C:ATP-binding cassette (ABC) transporter complex"/>
    <property type="evidence" value="ECO:0007669"/>
    <property type="project" value="InterPro"/>
</dbReference>
<evidence type="ECO:0000313" key="3">
    <source>
        <dbReference type="Proteomes" id="UP000019141"/>
    </source>
</evidence>
<dbReference type="GO" id="GO:0030288">
    <property type="term" value="C:outer membrane-bounded periplasmic space"/>
    <property type="evidence" value="ECO:0007669"/>
    <property type="project" value="UniProtKB-ARBA"/>
</dbReference>
<dbReference type="GO" id="GO:1904680">
    <property type="term" value="F:peptide transmembrane transporter activity"/>
    <property type="evidence" value="ECO:0007669"/>
    <property type="project" value="TreeGrafter"/>
</dbReference>
<dbReference type="InterPro" id="IPR030678">
    <property type="entry name" value="Peptide/Ni-bd"/>
</dbReference>
<dbReference type="InterPro" id="IPR006311">
    <property type="entry name" value="TAT_signal"/>
</dbReference>
<dbReference type="EMBL" id="AZHW01000321">
    <property type="protein sequence ID" value="ETX00618.1"/>
    <property type="molecule type" value="Genomic_DNA"/>
</dbReference>
<evidence type="ECO:0000259" key="1">
    <source>
        <dbReference type="Pfam" id="PF00496"/>
    </source>
</evidence>
<name>W4LRK3_ENTF1</name>
<dbReference type="HOGENOM" id="CLU_017028_8_6_7"/>
<protein>
    <recommendedName>
        <fullName evidence="1">Solute-binding protein family 5 domain-containing protein</fullName>
    </recommendedName>
</protein>
<dbReference type="Gene3D" id="3.40.190.10">
    <property type="entry name" value="Periplasmic binding protein-like II"/>
    <property type="match status" value="1"/>
</dbReference>
<dbReference type="InterPro" id="IPR000914">
    <property type="entry name" value="SBP_5_dom"/>
</dbReference>
<dbReference type="PROSITE" id="PS51318">
    <property type="entry name" value="TAT"/>
    <property type="match status" value="1"/>
</dbReference>
<reference evidence="2 3" key="1">
    <citation type="journal article" date="2014" name="Nature">
        <title>An environmental bacterial taxon with a large and distinct metabolic repertoire.</title>
        <authorList>
            <person name="Wilson M.C."/>
            <person name="Mori T."/>
            <person name="Ruckert C."/>
            <person name="Uria A.R."/>
            <person name="Helf M.J."/>
            <person name="Takada K."/>
            <person name="Gernert C."/>
            <person name="Steffens U.A."/>
            <person name="Heycke N."/>
            <person name="Schmitt S."/>
            <person name="Rinke C."/>
            <person name="Helfrich E.J."/>
            <person name="Brachmann A.O."/>
            <person name="Gurgui C."/>
            <person name="Wakimoto T."/>
            <person name="Kracht M."/>
            <person name="Crusemann M."/>
            <person name="Hentschel U."/>
            <person name="Abe I."/>
            <person name="Matsunaga S."/>
            <person name="Kalinowski J."/>
            <person name="Takeyama H."/>
            <person name="Piel J."/>
        </authorList>
    </citation>
    <scope>NUCLEOTIDE SEQUENCE [LARGE SCALE GENOMIC DNA]</scope>
    <source>
        <strain evidence="3">TSY1</strain>
    </source>
</reference>
<accession>W4LRK3</accession>
<dbReference type="Gene3D" id="3.10.105.10">
    <property type="entry name" value="Dipeptide-binding Protein, Domain 3"/>
    <property type="match status" value="1"/>
</dbReference>
<dbReference type="PATRIC" id="fig|1429438.4.peg.2159"/>
<dbReference type="InterPro" id="IPR039424">
    <property type="entry name" value="SBP_5"/>
</dbReference>
<proteinExistence type="predicted"/>
<dbReference type="SUPFAM" id="SSF53850">
    <property type="entry name" value="Periplasmic binding protein-like II"/>
    <property type="match status" value="1"/>
</dbReference>
<feature type="domain" description="Solute-binding protein family 5" evidence="1">
    <location>
        <begin position="120"/>
        <end position="465"/>
    </location>
</feature>